<sequence>MMYAEEDYLMLSGIQHFAFCRRQWAMIHIEQQWAENYRTTAGELLHKKAHDEGSFEKRGDLLIVRGLRISSHELGFSGQCDVVEFRQDKHGIELFGYDGTWNPSPVEYKHGSPKENNADELQLCAQAICLEEMFQTRISDGYLYYGENRRRSHVEFTDGLRNEVKKAAKEMHALLQRGYTPNVKPTKQCKACSLESLCLPKLQKAIKVRKYIEQNIKANDDTREPND</sequence>
<evidence type="ECO:0000313" key="2">
    <source>
        <dbReference type="Proteomes" id="UP000304953"/>
    </source>
</evidence>
<keyword evidence="2" id="KW-1185">Reference proteome</keyword>
<reference evidence="1" key="1">
    <citation type="submission" date="2019-04" db="EMBL/GenBank/DDBJ databases">
        <title>Microbes associate with the intestines of laboratory mice.</title>
        <authorList>
            <person name="Navarre W."/>
            <person name="Wong E."/>
            <person name="Huang K."/>
            <person name="Tropini C."/>
            <person name="Ng K."/>
            <person name="Yu B."/>
        </authorList>
    </citation>
    <scope>NUCLEOTIDE SEQUENCE</scope>
    <source>
        <strain evidence="1">NM01_1-7b</strain>
    </source>
</reference>
<evidence type="ECO:0000313" key="1">
    <source>
        <dbReference type="EMBL" id="TGY97456.1"/>
    </source>
</evidence>
<accession>A0AC61RZU4</accession>
<dbReference type="EMBL" id="SRYA01000007">
    <property type="protein sequence ID" value="TGY97456.1"/>
    <property type="molecule type" value="Genomic_DNA"/>
</dbReference>
<proteinExistence type="predicted"/>
<name>A0AC61RZU4_9FIRM</name>
<gene>
    <name evidence="1" type="primary">cas4</name>
    <name evidence="1" type="ORF">E5329_04760</name>
</gene>
<dbReference type="Proteomes" id="UP000304953">
    <property type="component" value="Unassembled WGS sequence"/>
</dbReference>
<protein>
    <submittedName>
        <fullName evidence="1">CRISPR-associated protein Cas4</fullName>
    </submittedName>
</protein>
<organism evidence="1 2">
    <name type="scientific">Petralouisia muris</name>
    <dbReference type="NCBI Taxonomy" id="3032872"/>
    <lineage>
        <taxon>Bacteria</taxon>
        <taxon>Bacillati</taxon>
        <taxon>Bacillota</taxon>
        <taxon>Clostridia</taxon>
        <taxon>Lachnospirales</taxon>
        <taxon>Lachnospiraceae</taxon>
        <taxon>Petralouisia</taxon>
    </lineage>
</organism>
<comment type="caution">
    <text evidence="1">The sequence shown here is derived from an EMBL/GenBank/DDBJ whole genome shotgun (WGS) entry which is preliminary data.</text>
</comment>